<dbReference type="PANTHER" id="PTHR46825:SF15">
    <property type="entry name" value="BETA-LACTAMASE-RELATED DOMAIN-CONTAINING PROTEIN"/>
    <property type="match status" value="1"/>
</dbReference>
<dbReference type="Gene3D" id="3.40.710.10">
    <property type="entry name" value="DD-peptidase/beta-lactamase superfamily"/>
    <property type="match status" value="1"/>
</dbReference>
<sequence length="606" mass="65790">MLGLNALLKVLFLPTGFQTVSRVVASPSAQTPLQWSLHDTPAFLSPVVDAAIDKILADFRTPGGIGVAIVHKPDSDEASEWHVETKGYGLARLDGTKATADTLWPIGSNSKLFDILATGLVISNTSLEQRVDWETKVGDIVPEWGLMDPVAERETTIVDLMSHRTGLPRHDLILSPENTTEAIKRLRYLRPSTTFRDRWQYNNHMYTVLSQIPTQLIGVPFETYVDENIFKPLGMNATTYFSTVAEDSGNLADGLGRDGANASADVFDVGTPRAYPFWLPNDKTDHPISGAGGVISSANDIAIWLQMLIGEGQHPVTKESVIPAEHIQRVASGVTVSVPVASYPELSPIVYGGAQSRGTYRGFEYIEHGGSVEGFKSQITRLPSKGFGVAVLSNDDSLGFEIAETVKFRLIDEFLGLEPIDWVARYRAAREVTLKNTPKPIPRSDDATPPLAPFEQLVGRYHNPGYGSIELCFVGTDPKGATPACRQLVSEIPTTLPGVIDEDMPTLLSRWEMLGLSHVALTHFDGDVFNVTGLNSKPTGDASTPYWVSIQAAPGILLAEFSRAGDAEDNGGIGIGMRGIWGAGDGVPSPRGESVKERAEIWFERV</sequence>
<dbReference type="PANTHER" id="PTHR46825">
    <property type="entry name" value="D-ALANYL-D-ALANINE-CARBOXYPEPTIDASE/ENDOPEPTIDASE AMPH"/>
    <property type="match status" value="1"/>
</dbReference>
<feature type="signal peptide" evidence="2">
    <location>
        <begin position="1"/>
        <end position="25"/>
    </location>
</feature>
<reference evidence="4" key="1">
    <citation type="submission" date="2020-05" db="EMBL/GenBank/DDBJ databases">
        <title>Mycena genomes resolve the evolution of fungal bioluminescence.</title>
        <authorList>
            <person name="Tsai I.J."/>
        </authorList>
    </citation>
    <scope>NUCLEOTIDE SEQUENCE</scope>
    <source>
        <strain evidence="4">110903Hualien_Pintung</strain>
    </source>
</reference>
<protein>
    <submittedName>
        <fullName evidence="4">Beta-lactamase class penicillin binding protein</fullName>
    </submittedName>
</protein>
<proteinExistence type="inferred from homology"/>
<dbReference type="InterPro" id="IPR012338">
    <property type="entry name" value="Beta-lactam/transpept-like"/>
</dbReference>
<dbReference type="InterPro" id="IPR050491">
    <property type="entry name" value="AmpC-like"/>
</dbReference>
<dbReference type="Pfam" id="PF00144">
    <property type="entry name" value="Beta-lactamase"/>
    <property type="match status" value="1"/>
</dbReference>
<feature type="chain" id="PRO_5034721783" evidence="2">
    <location>
        <begin position="26"/>
        <end position="606"/>
    </location>
</feature>
<keyword evidence="5" id="KW-1185">Reference proteome</keyword>
<dbReference type="InterPro" id="IPR001466">
    <property type="entry name" value="Beta-lactam-related"/>
</dbReference>
<evidence type="ECO:0000256" key="2">
    <source>
        <dbReference type="SAM" id="SignalP"/>
    </source>
</evidence>
<dbReference type="OrthoDB" id="5946976at2759"/>
<comment type="caution">
    <text evidence="4">The sequence shown here is derived from an EMBL/GenBank/DDBJ whole genome shotgun (WGS) entry which is preliminary data.</text>
</comment>
<gene>
    <name evidence="4" type="ORF">HMN09_00794700</name>
</gene>
<dbReference type="AlphaFoldDB" id="A0A8H6SUD4"/>
<evidence type="ECO:0000259" key="3">
    <source>
        <dbReference type="Pfam" id="PF00144"/>
    </source>
</evidence>
<evidence type="ECO:0000256" key="1">
    <source>
        <dbReference type="ARBA" id="ARBA00038215"/>
    </source>
</evidence>
<evidence type="ECO:0000313" key="5">
    <source>
        <dbReference type="Proteomes" id="UP000613580"/>
    </source>
</evidence>
<feature type="domain" description="Beta-lactamase-related" evidence="3">
    <location>
        <begin position="83"/>
        <end position="397"/>
    </location>
</feature>
<keyword evidence="2" id="KW-0732">Signal</keyword>
<dbReference type="SUPFAM" id="SSF56601">
    <property type="entry name" value="beta-lactamase/transpeptidase-like"/>
    <property type="match status" value="1"/>
</dbReference>
<comment type="similarity">
    <text evidence="1">Belongs to the peptidase S12 family.</text>
</comment>
<accession>A0A8H6SUD4</accession>
<name>A0A8H6SUD4_MYCCL</name>
<dbReference type="Proteomes" id="UP000613580">
    <property type="component" value="Unassembled WGS sequence"/>
</dbReference>
<evidence type="ECO:0000313" key="4">
    <source>
        <dbReference type="EMBL" id="KAF7305423.1"/>
    </source>
</evidence>
<dbReference type="EMBL" id="JACAZE010000010">
    <property type="protein sequence ID" value="KAF7305423.1"/>
    <property type="molecule type" value="Genomic_DNA"/>
</dbReference>
<organism evidence="4 5">
    <name type="scientific">Mycena chlorophos</name>
    <name type="common">Agaric fungus</name>
    <name type="synonym">Agaricus chlorophos</name>
    <dbReference type="NCBI Taxonomy" id="658473"/>
    <lineage>
        <taxon>Eukaryota</taxon>
        <taxon>Fungi</taxon>
        <taxon>Dikarya</taxon>
        <taxon>Basidiomycota</taxon>
        <taxon>Agaricomycotina</taxon>
        <taxon>Agaricomycetes</taxon>
        <taxon>Agaricomycetidae</taxon>
        <taxon>Agaricales</taxon>
        <taxon>Marasmiineae</taxon>
        <taxon>Mycenaceae</taxon>
        <taxon>Mycena</taxon>
    </lineage>
</organism>